<organism evidence="1 3">
    <name type="scientific">Fasciolopsis buskii</name>
    <dbReference type="NCBI Taxonomy" id="27845"/>
    <lineage>
        <taxon>Eukaryota</taxon>
        <taxon>Metazoa</taxon>
        <taxon>Spiralia</taxon>
        <taxon>Lophotrochozoa</taxon>
        <taxon>Platyhelminthes</taxon>
        <taxon>Trematoda</taxon>
        <taxon>Digenea</taxon>
        <taxon>Plagiorchiida</taxon>
        <taxon>Echinostomata</taxon>
        <taxon>Echinostomatoidea</taxon>
        <taxon>Fasciolidae</taxon>
        <taxon>Fasciolopsis</taxon>
    </lineage>
</organism>
<dbReference type="InterPro" id="IPR011992">
    <property type="entry name" value="EF-hand-dom_pair"/>
</dbReference>
<dbReference type="SUPFAM" id="SSF47473">
    <property type="entry name" value="EF-hand"/>
    <property type="match status" value="1"/>
</dbReference>
<gene>
    <name evidence="2" type="ORF">FBUS_01990</name>
    <name evidence="1" type="ORF">FBUS_01991</name>
</gene>
<keyword evidence="3" id="KW-1185">Reference proteome</keyword>
<dbReference type="EMBL" id="LUCM01007653">
    <property type="protein sequence ID" value="KAA0189567.1"/>
    <property type="molecule type" value="Genomic_DNA"/>
</dbReference>
<accession>A0A8E0RPB9</accession>
<dbReference type="EMBL" id="LUCM01007653">
    <property type="protein sequence ID" value="KAA0189568.1"/>
    <property type="molecule type" value="Genomic_DNA"/>
</dbReference>
<evidence type="ECO:0000313" key="3">
    <source>
        <dbReference type="Proteomes" id="UP000728185"/>
    </source>
</evidence>
<evidence type="ECO:0000313" key="2">
    <source>
        <dbReference type="EMBL" id="KAA0189568.1"/>
    </source>
</evidence>
<dbReference type="OrthoDB" id="270584at2759"/>
<comment type="caution">
    <text evidence="1">The sequence shown here is derived from an EMBL/GenBank/DDBJ whole genome shotgun (WGS) entry which is preliminary data.</text>
</comment>
<dbReference type="Proteomes" id="UP000728185">
    <property type="component" value="Unassembled WGS sequence"/>
</dbReference>
<protein>
    <submittedName>
        <fullName evidence="1">Uncharacterized protein</fullName>
    </submittedName>
</protein>
<evidence type="ECO:0000313" key="1">
    <source>
        <dbReference type="EMBL" id="KAA0189567.1"/>
    </source>
</evidence>
<sequence>MQSIYYEGFGGVSRGEETAFLGGCKEFLLRCGATECGFITYHEFANYVLEHDKHLVIVFDISDQNKCDHVTRDDICKTFKHFRMSIGNDEAERLVRRVDQRGNFSISYGDWRELLLYHSAEDMAKIFWYWRHDSCLAVGSEAAVGVPGDY</sequence>
<dbReference type="AlphaFoldDB" id="A0A8E0RPB9"/>
<proteinExistence type="predicted"/>
<name>A0A8E0RPB9_9TREM</name>
<dbReference type="Gene3D" id="1.10.238.10">
    <property type="entry name" value="EF-hand"/>
    <property type="match status" value="1"/>
</dbReference>
<reference evidence="1" key="1">
    <citation type="submission" date="2019-05" db="EMBL/GenBank/DDBJ databases">
        <title>Annotation for the trematode Fasciolopsis buski.</title>
        <authorList>
            <person name="Choi Y.-J."/>
        </authorList>
    </citation>
    <scope>NUCLEOTIDE SEQUENCE</scope>
    <source>
        <strain evidence="1">HT</strain>
        <tissue evidence="1">Whole worm</tissue>
    </source>
</reference>